<evidence type="ECO:0000313" key="4">
    <source>
        <dbReference type="Proteomes" id="UP000192903"/>
    </source>
</evidence>
<dbReference type="GO" id="GO:0000166">
    <property type="term" value="F:nucleotide binding"/>
    <property type="evidence" value="ECO:0007669"/>
    <property type="project" value="InterPro"/>
</dbReference>
<name>A0A1X7FU99_9HYPH</name>
<evidence type="ECO:0000259" key="2">
    <source>
        <dbReference type="Pfam" id="PF22725"/>
    </source>
</evidence>
<organism evidence="3 4">
    <name type="scientific">Xaviernesmea oryzae</name>
    <dbReference type="NCBI Taxonomy" id="464029"/>
    <lineage>
        <taxon>Bacteria</taxon>
        <taxon>Pseudomonadati</taxon>
        <taxon>Pseudomonadota</taxon>
        <taxon>Alphaproteobacteria</taxon>
        <taxon>Hyphomicrobiales</taxon>
        <taxon>Rhizobiaceae</taxon>
        <taxon>Rhizobium/Agrobacterium group</taxon>
        <taxon>Xaviernesmea</taxon>
    </lineage>
</organism>
<dbReference type="Pfam" id="PF01408">
    <property type="entry name" value="GFO_IDH_MocA"/>
    <property type="match status" value="1"/>
</dbReference>
<dbReference type="InterPro" id="IPR051317">
    <property type="entry name" value="Gfo/Idh/MocA_oxidoreduct"/>
</dbReference>
<gene>
    <name evidence="3" type="ORF">SAMN02982989_0702</name>
</gene>
<dbReference type="InterPro" id="IPR055170">
    <property type="entry name" value="GFO_IDH_MocA-like_dom"/>
</dbReference>
<dbReference type="PANTHER" id="PTHR43708:SF8">
    <property type="entry name" value="OXIDOREDUCTASE"/>
    <property type="match status" value="1"/>
</dbReference>
<reference evidence="4" key="1">
    <citation type="submission" date="2017-04" db="EMBL/GenBank/DDBJ databases">
        <authorList>
            <person name="Varghese N."/>
            <person name="Submissions S."/>
        </authorList>
    </citation>
    <scope>NUCLEOTIDE SEQUENCE [LARGE SCALE GENOMIC DNA]</scope>
    <source>
        <strain evidence="4">B4P</strain>
    </source>
</reference>
<dbReference type="EMBL" id="FXAF01000008">
    <property type="protein sequence ID" value="SMF58236.1"/>
    <property type="molecule type" value="Genomic_DNA"/>
</dbReference>
<protein>
    <submittedName>
        <fullName evidence="3">Predicted dehydrogenase</fullName>
    </submittedName>
</protein>
<dbReference type="Proteomes" id="UP000192903">
    <property type="component" value="Unassembled WGS sequence"/>
</dbReference>
<accession>A0A1X7FU99</accession>
<dbReference type="STRING" id="464029.SAMN02982989_0702"/>
<dbReference type="InterPro" id="IPR000683">
    <property type="entry name" value="Gfo/Idh/MocA-like_OxRdtase_N"/>
</dbReference>
<dbReference type="PANTHER" id="PTHR43708">
    <property type="entry name" value="CONSERVED EXPRESSED OXIDOREDUCTASE (EUROFUNG)"/>
    <property type="match status" value="1"/>
</dbReference>
<dbReference type="SUPFAM" id="SSF55347">
    <property type="entry name" value="Glyceraldehyde-3-phosphate dehydrogenase-like, C-terminal domain"/>
    <property type="match status" value="1"/>
</dbReference>
<feature type="domain" description="GFO/IDH/MocA-like oxidoreductase" evidence="2">
    <location>
        <begin position="148"/>
        <end position="268"/>
    </location>
</feature>
<evidence type="ECO:0000313" key="3">
    <source>
        <dbReference type="EMBL" id="SMF58236.1"/>
    </source>
</evidence>
<dbReference type="InterPro" id="IPR036291">
    <property type="entry name" value="NAD(P)-bd_dom_sf"/>
</dbReference>
<dbReference type="AlphaFoldDB" id="A0A1X7FU99"/>
<feature type="domain" description="Gfo/Idh/MocA-like oxidoreductase N-terminal" evidence="1">
    <location>
        <begin position="16"/>
        <end position="138"/>
    </location>
</feature>
<dbReference type="Gene3D" id="3.30.360.10">
    <property type="entry name" value="Dihydrodipicolinate Reductase, domain 2"/>
    <property type="match status" value="1"/>
</dbReference>
<dbReference type="Gene3D" id="3.40.50.720">
    <property type="entry name" value="NAD(P)-binding Rossmann-like Domain"/>
    <property type="match status" value="1"/>
</dbReference>
<proteinExistence type="predicted"/>
<sequence>MKERRTVNEEAIVTLKAVLCGCGAMAHGWVRALKTTPGLADAIEIVGLVDLDARVARQLAETFGLTEAVIDTDLDRVLRETRADLLFDVVVPAARRAVVASGLEHGCHVLSEKPMAASLDEARELVALAEAAGRIHAVVQNRRFISGIRRMRRFVESGVIGDLTGIHCDFFIAPHFGGFREKMDNVLLLDMAIHTFDAARFVSGKRPLSVYCLETNPAGSWYAHGASANAIFRLSDDVAFTYRGSWCAEGRRTSWESAWRLVGSKGMLTWDGEEAFDAAVAGEEEGLLRGYRPIEVPPAPREQETHGHASVIADFLDAIRSGRPPETAGFDNIKSLAMVFGAIESARTGQPVAIEA</sequence>
<keyword evidence="4" id="KW-1185">Reference proteome</keyword>
<evidence type="ECO:0000259" key="1">
    <source>
        <dbReference type="Pfam" id="PF01408"/>
    </source>
</evidence>
<dbReference type="SUPFAM" id="SSF51735">
    <property type="entry name" value="NAD(P)-binding Rossmann-fold domains"/>
    <property type="match status" value="1"/>
</dbReference>
<dbReference type="Pfam" id="PF22725">
    <property type="entry name" value="GFO_IDH_MocA_C3"/>
    <property type="match status" value="1"/>
</dbReference>